<dbReference type="Gene3D" id="1.25.40.10">
    <property type="entry name" value="Tetratricopeptide repeat domain"/>
    <property type="match status" value="1"/>
</dbReference>
<dbReference type="InterPro" id="IPR011990">
    <property type="entry name" value="TPR-like_helical_dom_sf"/>
</dbReference>
<dbReference type="AlphaFoldDB" id="A0A941EEH1"/>
<accession>A0A941EEH1</accession>
<dbReference type="SUPFAM" id="SSF48452">
    <property type="entry name" value="TPR-like"/>
    <property type="match status" value="1"/>
</dbReference>
<dbReference type="Proteomes" id="UP000676325">
    <property type="component" value="Unassembled WGS sequence"/>
</dbReference>
<evidence type="ECO:0000313" key="1">
    <source>
        <dbReference type="EMBL" id="MBR7827574.1"/>
    </source>
</evidence>
<name>A0A941EEH1_9ACTN</name>
<keyword evidence="2" id="KW-1185">Reference proteome</keyword>
<comment type="caution">
    <text evidence="1">The sequence shown here is derived from an EMBL/GenBank/DDBJ whole genome shotgun (WGS) entry which is preliminary data.</text>
</comment>
<dbReference type="EMBL" id="JAGSOH010000037">
    <property type="protein sequence ID" value="MBR7827574.1"/>
    <property type="molecule type" value="Genomic_DNA"/>
</dbReference>
<dbReference type="RefSeq" id="WP_212518717.1">
    <property type="nucleotide sequence ID" value="NZ_JAGSOH010000037.1"/>
</dbReference>
<evidence type="ECO:0000313" key="2">
    <source>
        <dbReference type="Proteomes" id="UP000676325"/>
    </source>
</evidence>
<sequence length="433" mass="45832">MKLSQSAFADAVRAAGTAVGEPNHCTKRLVQKWESGEHASCIPEYFKALQVVTGLPAHELGFNSTLNTAGNVPATDGRASGVTARDPSTALPAVADSLDTLIDSSMRQLRHALNHPATVDMRTADLVGTAIDRLFDLEHHSPARLMEPTLNRRLATVAGQLTAAQHAAVRHKLTTSIGRGALLAGWLAFDRGDEHAAHRLWDEAISAAEGTKDDGLFAACLIYQSYAAARRNDPETAWRLAHTASELTPDDPRATAWATTRVARHAAHVHDYDAAETAMQQALELGHGLASPTPGDGSMPWTRSFDPAMLLATTAHTAALLGDPRATDYATQAVDVLGTAKVKARAIVLAEAAFTAGYTGELKLCLEYGSAAAALTRTLAVSIAADLLHELVPLILPEAHSPAIRELLPQLAIVPRSADLAGQVEGGPRSTIK</sequence>
<reference evidence="1" key="1">
    <citation type="submission" date="2021-04" db="EMBL/GenBank/DDBJ databases">
        <title>Genome based classification of Actinospica acidithermotolerans sp. nov., an actinobacterium isolated from an Indonesian hot spring.</title>
        <authorList>
            <person name="Kusuma A.B."/>
            <person name="Putra K.E."/>
            <person name="Nafisah S."/>
            <person name="Loh J."/>
            <person name="Nouioui I."/>
            <person name="Goodfellow M."/>
        </authorList>
    </citation>
    <scope>NUCLEOTIDE SEQUENCE</scope>
    <source>
        <strain evidence="1">MGRD01-02</strain>
    </source>
</reference>
<gene>
    <name evidence="1" type="ORF">KDK95_14745</name>
</gene>
<proteinExistence type="predicted"/>
<organism evidence="1 2">
    <name type="scientific">Actinospica acidithermotolerans</name>
    <dbReference type="NCBI Taxonomy" id="2828514"/>
    <lineage>
        <taxon>Bacteria</taxon>
        <taxon>Bacillati</taxon>
        <taxon>Actinomycetota</taxon>
        <taxon>Actinomycetes</taxon>
        <taxon>Catenulisporales</taxon>
        <taxon>Actinospicaceae</taxon>
        <taxon>Actinospica</taxon>
    </lineage>
</organism>
<protein>
    <submittedName>
        <fullName evidence="1">Uncharacterized protein</fullName>
    </submittedName>
</protein>